<keyword evidence="3" id="KW-1185">Reference proteome</keyword>
<evidence type="ECO:0000313" key="3">
    <source>
        <dbReference type="Proteomes" id="UP000499080"/>
    </source>
</evidence>
<protein>
    <submittedName>
        <fullName evidence="2">Uncharacterized protein</fullName>
    </submittedName>
</protein>
<reference evidence="2 3" key="1">
    <citation type="journal article" date="2019" name="Sci. Rep.">
        <title>Orb-weaving spider Araneus ventricosus genome elucidates the spidroin gene catalogue.</title>
        <authorList>
            <person name="Kono N."/>
            <person name="Nakamura H."/>
            <person name="Ohtoshi R."/>
            <person name="Moran D.A.P."/>
            <person name="Shinohara A."/>
            <person name="Yoshida Y."/>
            <person name="Fujiwara M."/>
            <person name="Mori M."/>
            <person name="Tomita M."/>
            <person name="Arakawa K."/>
        </authorList>
    </citation>
    <scope>NUCLEOTIDE SEQUENCE [LARGE SCALE GENOMIC DNA]</scope>
</reference>
<name>A0A4Y2C288_ARAVE</name>
<dbReference type="AlphaFoldDB" id="A0A4Y2C288"/>
<proteinExistence type="predicted"/>
<evidence type="ECO:0000313" key="2">
    <source>
        <dbReference type="EMBL" id="GBL97877.1"/>
    </source>
</evidence>
<sequence length="98" mass="11299">MPSERESEKKYKMKQKKKQRNEMKDKDYARWCSQRLPSVPAHKEVPGEVAFPQCWRRAVMLLFLVVSALRQWISSPEVYGSHGVARASIPVVLELGGK</sequence>
<organism evidence="2 3">
    <name type="scientific">Araneus ventricosus</name>
    <name type="common">Orbweaver spider</name>
    <name type="synonym">Epeira ventricosa</name>
    <dbReference type="NCBI Taxonomy" id="182803"/>
    <lineage>
        <taxon>Eukaryota</taxon>
        <taxon>Metazoa</taxon>
        <taxon>Ecdysozoa</taxon>
        <taxon>Arthropoda</taxon>
        <taxon>Chelicerata</taxon>
        <taxon>Arachnida</taxon>
        <taxon>Araneae</taxon>
        <taxon>Araneomorphae</taxon>
        <taxon>Entelegynae</taxon>
        <taxon>Araneoidea</taxon>
        <taxon>Araneidae</taxon>
        <taxon>Araneus</taxon>
    </lineage>
</organism>
<feature type="compositionally biased region" description="Basic and acidic residues" evidence="1">
    <location>
        <begin position="1"/>
        <end position="10"/>
    </location>
</feature>
<accession>A0A4Y2C288</accession>
<evidence type="ECO:0000256" key="1">
    <source>
        <dbReference type="SAM" id="MobiDB-lite"/>
    </source>
</evidence>
<dbReference type="Proteomes" id="UP000499080">
    <property type="component" value="Unassembled WGS sequence"/>
</dbReference>
<gene>
    <name evidence="2" type="ORF">AVEN_126993_1</name>
</gene>
<feature type="region of interest" description="Disordered" evidence="1">
    <location>
        <begin position="1"/>
        <end position="26"/>
    </location>
</feature>
<comment type="caution">
    <text evidence="2">The sequence shown here is derived from an EMBL/GenBank/DDBJ whole genome shotgun (WGS) entry which is preliminary data.</text>
</comment>
<dbReference type="EMBL" id="BGPR01000134">
    <property type="protein sequence ID" value="GBL97877.1"/>
    <property type="molecule type" value="Genomic_DNA"/>
</dbReference>